<evidence type="ECO:0000313" key="1">
    <source>
        <dbReference type="EMBL" id="TQS84598.1"/>
    </source>
</evidence>
<dbReference type="AlphaFoldDB" id="A0A8J8PH13"/>
<dbReference type="EMBL" id="LVVT01000001">
    <property type="protein sequence ID" value="TQS84598.1"/>
    <property type="molecule type" value="Genomic_DNA"/>
</dbReference>
<evidence type="ECO:0000313" key="2">
    <source>
        <dbReference type="Proteomes" id="UP000752814"/>
    </source>
</evidence>
<dbReference type="PANTHER" id="PTHR39327">
    <property type="match status" value="1"/>
</dbReference>
<dbReference type="Gene3D" id="3.10.620.30">
    <property type="match status" value="1"/>
</dbReference>
<dbReference type="PANTHER" id="PTHR39327:SF1">
    <property type="entry name" value="BLR5470 PROTEIN"/>
    <property type="match status" value="1"/>
</dbReference>
<comment type="caution">
    <text evidence="1">The sequence shown here is derived from an EMBL/GenBank/DDBJ whole genome shotgun (WGS) entry which is preliminary data.</text>
</comment>
<gene>
    <name evidence="1" type="ORF">A3207_00715</name>
</gene>
<name>A0A8J8PH13_9ARCH</name>
<reference evidence="1" key="1">
    <citation type="submission" date="2016-03" db="EMBL/GenBank/DDBJ databases">
        <authorList>
            <person name="Borrel G."/>
            <person name="Mccann A."/>
            <person name="O'Toole P.W."/>
        </authorList>
    </citation>
    <scope>NUCLEOTIDE SEQUENCE</scope>
    <source>
        <strain evidence="1">183</strain>
    </source>
</reference>
<protein>
    <recommendedName>
        <fullName evidence="3">Transglutaminase-like domain-containing protein</fullName>
    </recommendedName>
</protein>
<dbReference type="InterPro" id="IPR038765">
    <property type="entry name" value="Papain-like_cys_pep_sf"/>
</dbReference>
<dbReference type="SUPFAM" id="SSF54001">
    <property type="entry name" value="Cysteine proteinases"/>
    <property type="match status" value="1"/>
</dbReference>
<evidence type="ECO:0008006" key="3">
    <source>
        <dbReference type="Google" id="ProtNLM"/>
    </source>
</evidence>
<sequence length="272" mass="30414">MILISVFLVSTFLIPSIADSITTEHPDYPGENGTSKAYKWSYNAKGAVSCGISPNNTVTLEFSPSEYDRAQRCSHLLNALYYSPSSETMKYLANNILDIESSLISDLADTFSERTASMSDLDRAGCVLAFVQSIPYVSDFASTGKLDYWKSAYETLYCGGDCEDLSILYAKIMQKLGYDVILVHAWNPDSESAHVCAAVNIPEAEGFYFEYNDVCYYYCETVAGTHLANPWGRIGNAAGWNYTDYEIIDISPDSPYKEHILDHLDYDMIFKD</sequence>
<organism evidence="1 2">
    <name type="scientific">Candidatus Methanomassiliicoccus intestinalis</name>
    <dbReference type="NCBI Taxonomy" id="1406512"/>
    <lineage>
        <taxon>Archaea</taxon>
        <taxon>Methanobacteriati</taxon>
        <taxon>Thermoplasmatota</taxon>
        <taxon>Thermoplasmata</taxon>
        <taxon>Methanomassiliicoccales</taxon>
        <taxon>Methanomassiliicoccaceae</taxon>
        <taxon>Methanomassiliicoccus</taxon>
    </lineage>
</organism>
<accession>A0A8J8PH13</accession>
<proteinExistence type="predicted"/>
<dbReference type="InterPro" id="IPR010319">
    <property type="entry name" value="Transglutaminase-like_Cys_pept"/>
</dbReference>
<dbReference type="Proteomes" id="UP000752814">
    <property type="component" value="Unassembled WGS sequence"/>
</dbReference>